<dbReference type="EMBL" id="MN740457">
    <property type="protein sequence ID" value="QHU27483.1"/>
    <property type="molecule type" value="Genomic_DNA"/>
</dbReference>
<organism evidence="1">
    <name type="scientific">viral metagenome</name>
    <dbReference type="NCBI Taxonomy" id="1070528"/>
    <lineage>
        <taxon>unclassified sequences</taxon>
        <taxon>metagenomes</taxon>
        <taxon>organismal metagenomes</taxon>
    </lineage>
</organism>
<proteinExistence type="predicted"/>
<reference evidence="1" key="1">
    <citation type="journal article" date="2020" name="Nature">
        <title>Giant virus diversity and host interactions through global metagenomics.</title>
        <authorList>
            <person name="Schulz F."/>
            <person name="Roux S."/>
            <person name="Paez-Espino D."/>
            <person name="Jungbluth S."/>
            <person name="Walsh D.A."/>
            <person name="Denef V.J."/>
            <person name="McMahon K.D."/>
            <person name="Konstantinidis K.T."/>
            <person name="Eloe-Fadrosh E.A."/>
            <person name="Kyrpides N.C."/>
            <person name="Woyke T."/>
        </authorList>
    </citation>
    <scope>NUCLEOTIDE SEQUENCE</scope>
    <source>
        <strain evidence="1">GVMAG-M-3300027763-16</strain>
    </source>
</reference>
<evidence type="ECO:0008006" key="2">
    <source>
        <dbReference type="Google" id="ProtNLM"/>
    </source>
</evidence>
<protein>
    <recommendedName>
        <fullName evidence="2">Nucleotide-diphospho-sugar transferase domain-containing protein</fullName>
    </recommendedName>
</protein>
<accession>A0A6C0LA79</accession>
<evidence type="ECO:0000313" key="1">
    <source>
        <dbReference type="EMBL" id="QHU27483.1"/>
    </source>
</evidence>
<dbReference type="AlphaFoldDB" id="A0A6C0LA79"/>
<name>A0A6C0LA79_9ZZZZ</name>
<sequence>MKLDCVLTAVNENPLYLEFIPIFIKTWNKLYPSIDVKIVLIAKAIPDEYKEYANNIILFEPVEDVLTSFTSQFIRLLYPCILNYKNGVLITDMDILPTNTTYYTEHIKEYDNSKFIYYRGDHCFIYKSIAMCYNAATPEIWRDIFDVHSIEDIRHMLVNISRNNIIEEGIGKQGWFIDQLYLYEKVMEWQKKTNNLICLDEEKTRFNRLSRDTFRMSHEIRDALASGYFVDYHCYRPMSTFSELNNFIYDLLPSGQPDTDK</sequence>